<dbReference type="RefSeq" id="WP_103318378.1">
    <property type="nucleotide sequence ID" value="NZ_PPTF01000019.1"/>
</dbReference>
<feature type="chain" id="PRO_5014452022" description="Carboxypeptidase regulatory-like domain-containing protein" evidence="2">
    <location>
        <begin position="20"/>
        <end position="608"/>
    </location>
</feature>
<organism evidence="3 4">
    <name type="scientific">Chromobacterium sinusclupearum</name>
    <dbReference type="NCBI Taxonomy" id="2077146"/>
    <lineage>
        <taxon>Bacteria</taxon>
        <taxon>Pseudomonadati</taxon>
        <taxon>Pseudomonadota</taxon>
        <taxon>Betaproteobacteria</taxon>
        <taxon>Neisseriales</taxon>
        <taxon>Chromobacteriaceae</taxon>
        <taxon>Chromobacterium</taxon>
    </lineage>
</organism>
<keyword evidence="4" id="KW-1185">Reference proteome</keyword>
<comment type="caution">
    <text evidence="3">The sequence shown here is derived from an EMBL/GenBank/DDBJ whole genome shotgun (WGS) entry which is preliminary data.</text>
</comment>
<dbReference type="PROSITE" id="PS51257">
    <property type="entry name" value="PROKAR_LIPOPROTEIN"/>
    <property type="match status" value="1"/>
</dbReference>
<protein>
    <recommendedName>
        <fullName evidence="5">Carboxypeptidase regulatory-like domain-containing protein</fullName>
    </recommendedName>
</protein>
<evidence type="ECO:0008006" key="5">
    <source>
        <dbReference type="Google" id="ProtNLM"/>
    </source>
</evidence>
<evidence type="ECO:0000256" key="2">
    <source>
        <dbReference type="SAM" id="SignalP"/>
    </source>
</evidence>
<accession>A0A2K4MRE1</accession>
<feature type="signal peptide" evidence="2">
    <location>
        <begin position="1"/>
        <end position="19"/>
    </location>
</feature>
<gene>
    <name evidence="3" type="ORF">C2134_06175</name>
</gene>
<dbReference type="EMBL" id="PPTF01000019">
    <property type="protein sequence ID" value="POA99658.1"/>
    <property type="molecule type" value="Genomic_DNA"/>
</dbReference>
<reference evidence="3 4" key="1">
    <citation type="submission" date="2018-01" db="EMBL/GenBank/DDBJ databases">
        <title>Genomic Sequence of Chromobacterium MWU13-2610 from wild cranberry bogs within the Cape Cod National Seashore.</title>
        <authorList>
            <person name="O'Hara-Hanley K."/>
            <person name="Soby S."/>
            <person name="Harrison A."/>
        </authorList>
    </citation>
    <scope>NUCLEOTIDE SEQUENCE [LARGE SCALE GENOMIC DNA]</scope>
    <source>
        <strain evidence="3 4">MWU13-2610</strain>
    </source>
</reference>
<dbReference type="Proteomes" id="UP000236416">
    <property type="component" value="Unassembled WGS sequence"/>
</dbReference>
<feature type="region of interest" description="Disordered" evidence="1">
    <location>
        <begin position="27"/>
        <end position="50"/>
    </location>
</feature>
<sequence length="608" mass="65188">MNTTMKLLPLAVGSALLLAACGGGSDSNTSSNANNGGTTPVAQGVGPVSGTVATGAPLENAQLTFKDVNGKTLTASTGDDGSYKADLSSLKAPVLIEASGTAGGQNLVLHSVVTQAGTTNVTPLTDAIVAMSIDGDASACFADNSCAAKLTSDKLSASSANLQAALAPMLSAHGLDSKLDMLHSAFKADKTGQDKLLETVKVAAGDNPGEVAIHSAFGGDEVIVNRSQKPKTQVAAPAKLPDFKGLDDLAKQLTAAYQKADGLSDRLKLLLSKDFNSFGDNAAQYITAEQTDANDPQNSYNTVGTHYGRPQIVRCDNAERCEVRMTITPSKKPPYNFYAIVKYENSVWKLAGNDAPVSYDLETRAQQLIDVNKKSTKRMGELYVSIQRYGASALQQQFSENPPAEQVHSAQLLVGDKVFKSFSTQTGCGFTDEPVFGYEDPSSHTIACGPAFELNDQEIQNYNVALRRGTLKLRFFSDAGFKQQTGRDVFIHTALFTSNDLKKINFPTMDDASIDRANKANGSTELSVSWQIPSSLKFNFIALRMVQHTTPDQPWGIRRSESADDTTTHSAILKNNLVTKLTQPDAYRISLYANDATDRAVFTRYLFR</sequence>
<feature type="compositionally biased region" description="Low complexity" evidence="1">
    <location>
        <begin position="27"/>
        <end position="39"/>
    </location>
</feature>
<dbReference type="AlphaFoldDB" id="A0A2K4MRE1"/>
<evidence type="ECO:0000313" key="3">
    <source>
        <dbReference type="EMBL" id="POA99658.1"/>
    </source>
</evidence>
<name>A0A2K4MRE1_9NEIS</name>
<keyword evidence="2" id="KW-0732">Signal</keyword>
<evidence type="ECO:0000256" key="1">
    <source>
        <dbReference type="SAM" id="MobiDB-lite"/>
    </source>
</evidence>
<proteinExistence type="predicted"/>
<evidence type="ECO:0000313" key="4">
    <source>
        <dbReference type="Proteomes" id="UP000236416"/>
    </source>
</evidence>